<accession>A0A2H1W520</accession>
<evidence type="ECO:0000313" key="1">
    <source>
        <dbReference type="EMBL" id="SOQ47594.1"/>
    </source>
</evidence>
<protein>
    <submittedName>
        <fullName evidence="1">SFRICE_000725</fullName>
    </submittedName>
</protein>
<name>A0A2H1W520_SPOFR</name>
<organism evidence="1">
    <name type="scientific">Spodoptera frugiperda</name>
    <name type="common">Fall armyworm</name>
    <dbReference type="NCBI Taxonomy" id="7108"/>
    <lineage>
        <taxon>Eukaryota</taxon>
        <taxon>Metazoa</taxon>
        <taxon>Ecdysozoa</taxon>
        <taxon>Arthropoda</taxon>
        <taxon>Hexapoda</taxon>
        <taxon>Insecta</taxon>
        <taxon>Pterygota</taxon>
        <taxon>Neoptera</taxon>
        <taxon>Endopterygota</taxon>
        <taxon>Lepidoptera</taxon>
        <taxon>Glossata</taxon>
        <taxon>Ditrysia</taxon>
        <taxon>Noctuoidea</taxon>
        <taxon>Noctuidae</taxon>
        <taxon>Amphipyrinae</taxon>
        <taxon>Spodoptera</taxon>
    </lineage>
</organism>
<sequence length="82" mass="9032">MSDIKTSLLNVATSVEDKFTNMAFQIHYAAMVGAVAGLLEAVERVAGNLDTDEQESTKKSNYSDNLAQPTIPHFIANKKRKF</sequence>
<proteinExistence type="predicted"/>
<gene>
    <name evidence="1" type="ORF">SFRICE_000725</name>
</gene>
<dbReference type="AlphaFoldDB" id="A0A2H1W520"/>
<reference evidence="1" key="1">
    <citation type="submission" date="2016-07" db="EMBL/GenBank/DDBJ databases">
        <authorList>
            <person name="Bretaudeau A."/>
        </authorList>
    </citation>
    <scope>NUCLEOTIDE SEQUENCE</scope>
    <source>
        <strain evidence="1">Rice</strain>
        <tissue evidence="1">Whole body</tissue>
    </source>
</reference>
<dbReference type="EMBL" id="ODYU01006064">
    <property type="protein sequence ID" value="SOQ47594.1"/>
    <property type="molecule type" value="Genomic_DNA"/>
</dbReference>